<dbReference type="Pfam" id="PF25023">
    <property type="entry name" value="TEN_YD-shell"/>
    <property type="match status" value="1"/>
</dbReference>
<dbReference type="PANTHER" id="PTHR32305">
    <property type="match status" value="1"/>
</dbReference>
<evidence type="ECO:0000256" key="1">
    <source>
        <dbReference type="ARBA" id="ARBA00022737"/>
    </source>
</evidence>
<dbReference type="InterPro" id="IPR050708">
    <property type="entry name" value="T6SS_VgrG/RHS"/>
</dbReference>
<reference evidence="3 4" key="1">
    <citation type="submission" date="2019-09" db="EMBL/GenBank/DDBJ databases">
        <authorList>
            <person name="Mazhar S."/>
            <person name="Altermann E."/>
            <person name="Hill C."/>
            <person name="Mcauliffe O."/>
        </authorList>
    </citation>
    <scope>NUCLEOTIDE SEQUENCE [LARGE SCALE GENOMIC DNA]</scope>
    <source>
        <strain evidence="3 4">ATCC 51831</strain>
    </source>
</reference>
<name>A0ABQ6R617_9STAP</name>
<evidence type="ECO:0000313" key="4">
    <source>
        <dbReference type="Proteomes" id="UP000295735"/>
    </source>
</evidence>
<proteinExistence type="predicted"/>
<accession>A0ABQ6R617</accession>
<dbReference type="EMBL" id="SCWC02000020">
    <property type="protein sequence ID" value="KAA1035038.1"/>
    <property type="molecule type" value="Genomic_DNA"/>
</dbReference>
<dbReference type="InterPro" id="IPR006530">
    <property type="entry name" value="YD"/>
</dbReference>
<dbReference type="Proteomes" id="UP000295735">
    <property type="component" value="Unassembled WGS sequence"/>
</dbReference>
<dbReference type="NCBIfam" id="TIGR01643">
    <property type="entry name" value="YD_repeat_2x"/>
    <property type="match status" value="1"/>
</dbReference>
<evidence type="ECO:0000259" key="2">
    <source>
        <dbReference type="Pfam" id="PF25023"/>
    </source>
</evidence>
<dbReference type="Pfam" id="PF05593">
    <property type="entry name" value="RHS_repeat"/>
    <property type="match status" value="1"/>
</dbReference>
<feature type="domain" description="Teneurin-like YD-shell" evidence="2">
    <location>
        <begin position="291"/>
        <end position="543"/>
    </location>
</feature>
<organism evidence="3 4">
    <name type="scientific">Macrococcus equipercicus</name>
    <dbReference type="NCBI Taxonomy" id="69967"/>
    <lineage>
        <taxon>Bacteria</taxon>
        <taxon>Bacillati</taxon>
        <taxon>Bacillota</taxon>
        <taxon>Bacilli</taxon>
        <taxon>Bacillales</taxon>
        <taxon>Staphylococcaceae</taxon>
        <taxon>Macrococcus</taxon>
    </lineage>
</organism>
<dbReference type="Gene3D" id="2.180.10.10">
    <property type="entry name" value="RHS repeat-associated core"/>
    <property type="match status" value="1"/>
</dbReference>
<keyword evidence="4" id="KW-1185">Reference proteome</keyword>
<dbReference type="InterPro" id="IPR056823">
    <property type="entry name" value="TEN-like_YD-shell"/>
</dbReference>
<keyword evidence="1" id="KW-0677">Repeat</keyword>
<dbReference type="NCBIfam" id="TIGR03696">
    <property type="entry name" value="Rhs_assc_core"/>
    <property type="match status" value="1"/>
</dbReference>
<dbReference type="PANTHER" id="PTHR32305:SF17">
    <property type="entry name" value="TRNA NUCLEASE WAPA"/>
    <property type="match status" value="1"/>
</dbReference>
<dbReference type="InterPro" id="IPR031325">
    <property type="entry name" value="RHS_repeat"/>
</dbReference>
<gene>
    <name evidence="3" type="ORF">ERX35_011210</name>
</gene>
<feature type="non-terminal residue" evidence="3">
    <location>
        <position position="1"/>
    </location>
</feature>
<protein>
    <submittedName>
        <fullName evidence="3">RHS repeat protein</fullName>
    </submittedName>
</protein>
<dbReference type="InterPro" id="IPR022385">
    <property type="entry name" value="Rhs_assc_core"/>
</dbReference>
<sequence>NSKTNHTGMFGLGWMSGFERRLNIEDTAVTPKVVQYTEEDGSNHLFINQDGKLLAPTGVDYEFNILNGEYIIQDEDGTQEVYGKDGLLNRIEYDAKQTGKKNAVRFIYADADGIKQLKSILSASDSGDGAASKNRIEFDYNDQNLVTKMTVSGSSDSNAASRIYTYQYDSFKRLTSVTGPDGTYTYSYREKYVLNADGTEVSPEDVRYPGEIEIYGMPGNKWLFRHDELGRVNQTKLPMNTGSIDYEFGENGAIESIMSEMGTANVVNDQYSYDQYGNMSQKQSNGVVSVYQYDAMDQLTEEKIGGKIFSYVYDKRGNRTSVNGVNATFNIMNQLTQFGSESISYDADGNRTGDGKFTYEWNALGQMTRLTEKSTGETWTYQYDEQGRRITKMHNGTTTHYHYDKDTNHLMAESQDGQVIRQYIRDQKGELLGLKVNDKYYSYHKNYRGDVIGITDMSGNLQASYEYDSWGNVLKEDIKDSNLKNQPFKYASYYYDTESSQYYLMARYYNPKQGAFLSVDPEIDGDESVAMNNGYAYANNNPVKNIDADGKWFWAAAGGAWGAYDGHRWAKSRGYTGWKYYGSVAAGAAWGASGGKWIGKAAGWGYRGVKAVIKSSSRYNHAKRYYQIGKSQIQFSQGTRRFGYRRSNWAGSYRLDREPRNWNGYSKGNVWHVHRAARTKRQKMNQVNKIHYPLHPYRYRAKGSSRHRWTWRTYGRG</sequence>
<dbReference type="RefSeq" id="WP_149459970.1">
    <property type="nucleotide sequence ID" value="NZ_SCWC02000020.1"/>
</dbReference>
<comment type="caution">
    <text evidence="3">The sequence shown here is derived from an EMBL/GenBank/DDBJ whole genome shotgun (WGS) entry which is preliminary data.</text>
</comment>
<evidence type="ECO:0000313" key="3">
    <source>
        <dbReference type="EMBL" id="KAA1035038.1"/>
    </source>
</evidence>